<evidence type="ECO:0000256" key="1">
    <source>
        <dbReference type="SAM" id="Phobius"/>
    </source>
</evidence>
<keyword evidence="6" id="KW-1185">Reference proteome</keyword>
<dbReference type="Proteomes" id="UP000663856">
    <property type="component" value="Unassembled WGS sequence"/>
</dbReference>
<proteinExistence type="predicted"/>
<gene>
    <name evidence="5" type="ORF">OVN521_LOCUS16696</name>
    <name evidence="4" type="ORF">UXM345_LOCUS12874</name>
    <name evidence="3" type="ORF">WKI299_LOCUS35753</name>
    <name evidence="2" type="ORF">XDN619_LOCUS13022</name>
</gene>
<dbReference type="EMBL" id="CAJOBF010001366">
    <property type="protein sequence ID" value="CAF3943006.1"/>
    <property type="molecule type" value="Genomic_DNA"/>
</dbReference>
<sequence length="136" mass="15845">MHSYRISLILLHLCSSLCYAPHLIVHLKHLRLYSVTLRSKLAYIIYWCNYSLLAILMLSWCIFVVYRKQTPWQVIQASGYLCIAKLIYTALDVTTRILLGHNNIVIASDCIHIIILFTAIFITFLLVQHVKKERVL</sequence>
<feature type="transmembrane region" description="Helical" evidence="1">
    <location>
        <begin position="104"/>
        <end position="127"/>
    </location>
</feature>
<dbReference type="EMBL" id="CAJOBG010002808">
    <property type="protein sequence ID" value="CAF4029294.1"/>
    <property type="molecule type" value="Genomic_DNA"/>
</dbReference>
<accession>A0A816RBX6</accession>
<feature type="transmembrane region" description="Helical" evidence="1">
    <location>
        <begin position="42"/>
        <end position="66"/>
    </location>
</feature>
<protein>
    <submittedName>
        <fullName evidence="2">Uncharacterized protein</fullName>
    </submittedName>
</protein>
<evidence type="ECO:0000313" key="5">
    <source>
        <dbReference type="EMBL" id="CAF4029294.1"/>
    </source>
</evidence>
<organism evidence="2 7">
    <name type="scientific">Rotaria magnacalcarata</name>
    <dbReference type="NCBI Taxonomy" id="392030"/>
    <lineage>
        <taxon>Eukaryota</taxon>
        <taxon>Metazoa</taxon>
        <taxon>Spiralia</taxon>
        <taxon>Gnathifera</taxon>
        <taxon>Rotifera</taxon>
        <taxon>Eurotatoria</taxon>
        <taxon>Bdelloidea</taxon>
        <taxon>Philodinida</taxon>
        <taxon>Philodinidae</taxon>
        <taxon>Rotaria</taxon>
    </lineage>
</organism>
<keyword evidence="1" id="KW-0472">Membrane</keyword>
<evidence type="ECO:0000313" key="4">
    <source>
        <dbReference type="EMBL" id="CAF3943006.1"/>
    </source>
</evidence>
<comment type="caution">
    <text evidence="2">The sequence shown here is derived from an EMBL/GenBank/DDBJ whole genome shotgun (WGS) entry which is preliminary data.</text>
</comment>
<evidence type="ECO:0000313" key="2">
    <source>
        <dbReference type="EMBL" id="CAF2073276.1"/>
    </source>
</evidence>
<evidence type="ECO:0000313" key="7">
    <source>
        <dbReference type="Proteomes" id="UP000663887"/>
    </source>
</evidence>
<evidence type="ECO:0000313" key="3">
    <source>
        <dbReference type="EMBL" id="CAF2225759.1"/>
    </source>
</evidence>
<dbReference type="Proteomes" id="UP000663866">
    <property type="component" value="Unassembled WGS sequence"/>
</dbReference>
<evidence type="ECO:0000313" key="6">
    <source>
        <dbReference type="Proteomes" id="UP000663866"/>
    </source>
</evidence>
<dbReference type="Proteomes" id="UP000663887">
    <property type="component" value="Unassembled WGS sequence"/>
</dbReference>
<name>A0A816RBX6_9BILA</name>
<dbReference type="AlphaFoldDB" id="A0A816RBX6"/>
<keyword evidence="1" id="KW-1133">Transmembrane helix</keyword>
<dbReference type="EMBL" id="CAJNRG010005179">
    <property type="protein sequence ID" value="CAF2073276.1"/>
    <property type="molecule type" value="Genomic_DNA"/>
</dbReference>
<keyword evidence="1" id="KW-0812">Transmembrane</keyword>
<dbReference type="Proteomes" id="UP000663842">
    <property type="component" value="Unassembled WGS sequence"/>
</dbReference>
<dbReference type="EMBL" id="CAJNRF010017229">
    <property type="protein sequence ID" value="CAF2225759.1"/>
    <property type="molecule type" value="Genomic_DNA"/>
</dbReference>
<feature type="transmembrane region" description="Helical" evidence="1">
    <location>
        <begin position="78"/>
        <end position="98"/>
    </location>
</feature>
<reference evidence="2" key="1">
    <citation type="submission" date="2021-02" db="EMBL/GenBank/DDBJ databases">
        <authorList>
            <person name="Nowell W R."/>
        </authorList>
    </citation>
    <scope>NUCLEOTIDE SEQUENCE</scope>
</reference>